<evidence type="ECO:0000256" key="3">
    <source>
        <dbReference type="ARBA" id="ARBA00022729"/>
    </source>
</evidence>
<accession>A0AA87DRI2</accession>
<keyword evidence="3 4" id="KW-0732">Signal</keyword>
<organism evidence="6 7">
    <name type="scientific">Gemella haemolysans M341</name>
    <dbReference type="NCBI Taxonomy" id="562981"/>
    <lineage>
        <taxon>Bacteria</taxon>
        <taxon>Bacillati</taxon>
        <taxon>Bacillota</taxon>
        <taxon>Bacilli</taxon>
        <taxon>Bacillales</taxon>
        <taxon>Gemellaceae</taxon>
        <taxon>Gemella</taxon>
    </lineage>
</organism>
<evidence type="ECO:0000256" key="4">
    <source>
        <dbReference type="SAM" id="SignalP"/>
    </source>
</evidence>
<feature type="domain" description="Solute-binding protein family 5" evidence="5">
    <location>
        <begin position="111"/>
        <end position="501"/>
    </location>
</feature>
<dbReference type="PANTHER" id="PTHR30290">
    <property type="entry name" value="PERIPLASMIC BINDING COMPONENT OF ABC TRANSPORTER"/>
    <property type="match status" value="1"/>
</dbReference>
<dbReference type="InterPro" id="IPR039424">
    <property type="entry name" value="SBP_5"/>
</dbReference>
<dbReference type="AlphaFoldDB" id="A0AA87DRI2"/>
<dbReference type="RefSeq" id="WP_003147514.1">
    <property type="nucleotide sequence ID" value="NZ_GL883584.1"/>
</dbReference>
<dbReference type="GO" id="GO:0043190">
    <property type="term" value="C:ATP-binding cassette (ABC) transporter complex"/>
    <property type="evidence" value="ECO:0007669"/>
    <property type="project" value="InterPro"/>
</dbReference>
<feature type="chain" id="PRO_5041676347" description="Solute-binding protein family 5 domain-containing protein" evidence="4">
    <location>
        <begin position="30"/>
        <end position="601"/>
    </location>
</feature>
<name>A0AA87DRI2_9BACL</name>
<dbReference type="PANTHER" id="PTHR30290:SF9">
    <property type="entry name" value="OLIGOPEPTIDE-BINDING PROTEIN APPA"/>
    <property type="match status" value="1"/>
</dbReference>
<dbReference type="PIRSF" id="PIRSF002741">
    <property type="entry name" value="MppA"/>
    <property type="match status" value="1"/>
</dbReference>
<evidence type="ECO:0000259" key="5">
    <source>
        <dbReference type="Pfam" id="PF00496"/>
    </source>
</evidence>
<evidence type="ECO:0000313" key="7">
    <source>
        <dbReference type="Proteomes" id="UP000004773"/>
    </source>
</evidence>
<dbReference type="GO" id="GO:0042597">
    <property type="term" value="C:periplasmic space"/>
    <property type="evidence" value="ECO:0007669"/>
    <property type="project" value="UniProtKB-ARBA"/>
</dbReference>
<dbReference type="SUPFAM" id="SSF53850">
    <property type="entry name" value="Periplasmic binding protein-like II"/>
    <property type="match status" value="1"/>
</dbReference>
<evidence type="ECO:0000256" key="2">
    <source>
        <dbReference type="ARBA" id="ARBA00022448"/>
    </source>
</evidence>
<dbReference type="Proteomes" id="UP000004773">
    <property type="component" value="Unassembled WGS sequence"/>
</dbReference>
<comment type="caution">
    <text evidence="6">The sequence shown here is derived from an EMBL/GenBank/DDBJ whole genome shotgun (WGS) entry which is preliminary data.</text>
</comment>
<dbReference type="GO" id="GO:1904680">
    <property type="term" value="F:peptide transmembrane transporter activity"/>
    <property type="evidence" value="ECO:0007669"/>
    <property type="project" value="TreeGrafter"/>
</dbReference>
<proteinExistence type="inferred from homology"/>
<comment type="similarity">
    <text evidence="1">Belongs to the bacterial solute-binding protein 5 family.</text>
</comment>
<dbReference type="Pfam" id="PF00496">
    <property type="entry name" value="SBP_bac_5"/>
    <property type="match status" value="1"/>
</dbReference>
<reference evidence="6 7" key="1">
    <citation type="submission" date="2011-03" db="EMBL/GenBank/DDBJ databases">
        <title>The Genome Sequence of Gemella haemolysans M341.</title>
        <authorList>
            <consortium name="The Broad Institute Genome Sequencing Platform"/>
            <consortium name="The Broad Institute Genome Sequencing Center for Infectious Disease"/>
            <person name="Earl A."/>
            <person name="Ward D."/>
            <person name="Feldgarden M."/>
            <person name="Gevers D."/>
            <person name="Sibley C.D."/>
            <person name="Field T.R."/>
            <person name="Grinwis M."/>
            <person name="Eshaghurshan C.S."/>
            <person name="Surette M.G."/>
            <person name="Young S.K."/>
            <person name="Zeng Q."/>
            <person name="Gargeya S."/>
            <person name="Fitzgerald M."/>
            <person name="Haas B."/>
            <person name="Abouelleil A."/>
            <person name="Alvarado L."/>
            <person name="Arachchi H.M."/>
            <person name="Berlin A."/>
            <person name="Brown A."/>
            <person name="Chapman S.B."/>
            <person name="Chen Z."/>
            <person name="Dunbar C."/>
            <person name="Freedman E."/>
            <person name="Gearin G."/>
            <person name="Gellesch M."/>
            <person name="Goldberg J."/>
            <person name="Griggs A."/>
            <person name="Gujja S."/>
            <person name="Heilman E.R."/>
            <person name="Heiman D."/>
            <person name="Howarth C."/>
            <person name="Larson L."/>
            <person name="Lui A."/>
            <person name="MacDonald P.J.P."/>
            <person name="Mehta T."/>
            <person name="Montmayeur A."/>
            <person name="Murphy C."/>
            <person name="Neiman D."/>
            <person name="Pearson M."/>
            <person name="Priest M."/>
            <person name="Roberts A."/>
            <person name="Saif S."/>
            <person name="Shea T."/>
            <person name="Shenoy N."/>
            <person name="Sisk P."/>
            <person name="Stolte C."/>
            <person name="Sykes S."/>
            <person name="White J."/>
            <person name="Yandava C."/>
            <person name="Wortman J."/>
            <person name="Nusbaum C."/>
            <person name="Birren B."/>
        </authorList>
    </citation>
    <scope>NUCLEOTIDE SEQUENCE [LARGE SCALE GENOMIC DNA]</scope>
    <source>
        <strain evidence="6 7">M341</strain>
    </source>
</reference>
<protein>
    <recommendedName>
        <fullName evidence="5">Solute-binding protein family 5 domain-containing protein</fullName>
    </recommendedName>
</protein>
<dbReference type="EMBL" id="ACRO01000027">
    <property type="protein sequence ID" value="EGF87669.1"/>
    <property type="molecule type" value="Genomic_DNA"/>
</dbReference>
<dbReference type="Gene3D" id="3.40.190.10">
    <property type="entry name" value="Periplasmic binding protein-like II"/>
    <property type="match status" value="1"/>
</dbReference>
<evidence type="ECO:0000256" key="1">
    <source>
        <dbReference type="ARBA" id="ARBA00005695"/>
    </source>
</evidence>
<evidence type="ECO:0000313" key="6">
    <source>
        <dbReference type="EMBL" id="EGF87669.1"/>
    </source>
</evidence>
<dbReference type="InterPro" id="IPR030678">
    <property type="entry name" value="Peptide/Ni-bd"/>
</dbReference>
<dbReference type="GO" id="GO:0015833">
    <property type="term" value="P:peptide transport"/>
    <property type="evidence" value="ECO:0007669"/>
    <property type="project" value="TreeGrafter"/>
</dbReference>
<feature type="signal peptide" evidence="4">
    <location>
        <begin position="1"/>
        <end position="29"/>
    </location>
</feature>
<dbReference type="Gene3D" id="3.10.105.10">
    <property type="entry name" value="Dipeptide-binding Protein, Domain 3"/>
    <property type="match status" value="1"/>
</dbReference>
<dbReference type="InterPro" id="IPR000914">
    <property type="entry name" value="SBP_5_dom"/>
</dbReference>
<gene>
    <name evidence="6" type="ORF">HMPREF0428_01375</name>
</gene>
<dbReference type="PROSITE" id="PS51257">
    <property type="entry name" value="PROKAR_LIPOPROTEIN"/>
    <property type="match status" value="1"/>
</dbReference>
<keyword evidence="2" id="KW-0813">Transport</keyword>
<sequence>MKKNKFLKVFSSAMALSVILAGCSTSSNSGSKNAPKAKVEFKTSFDNGGSAVDGATLKYGILSAQPLTGLWNPVFSDKAEDQYVNQAVMGGTFPTDEEGRVVQDDADAAVKFHLDRDKKEVTLTIHDGAKWSNGEAFTSKDIVATYELMGNPKFTTNTRYNDAYEFIEGMKEFHEGKAKNISGIQVKDDKTVVLKYTDVRPSLLWGEGLVTDFLNAKQVEEASKDFAKFAEADLNKKPLSYGPYYITKVVNGESVLAEQNPHYYNKDKMKLKKIEFKTVAPAQASQVIKNGEVDYIDSVTPSVYEGAKDIKNGTFLGDTSRYMSYVGFKLGKFDKAKGENVVDPNSKLADKNLRQAFLYAVDRDQINEKIFKGLRFTPTGSGMYPAAVGKLVNENATAAKKDVEKAKKLLDDAGYKDKDGDGLREDKNGNKLSFNFAIRNTGAEYDQALADVFVKSWKEVGLDVKLVDGKLMSPKDFAQRVQADDPSIDIFQGAWQYGTNPNRQELLGKKAPLNLYRYTTEAFENSFKAQGSADMFDDAKLKAAYNKFDTEVAEELPFFPLSWDTSISFFNKRVKSYDLAKAKKNQFKLYDIELTANEGAK</sequence>